<sequence>MEITLEKIDIVRERARVSYAEAKEALEKCDGNVVDAIIYFEKNQKNVFDNISNTGSEFVESIKDIIKKGNVTRIKIMKDSKLLLDIPVNAGVVGGAIGIVYLPALMAIGAIAAVVTKIQVVIERPDGKEEVYDDIIKDTSADKNGNEEN</sequence>
<dbReference type="EMBL" id="LKET01000032">
    <property type="protein sequence ID" value="KPU44104.1"/>
    <property type="molecule type" value="Genomic_DNA"/>
</dbReference>
<evidence type="ECO:0000313" key="3">
    <source>
        <dbReference type="EMBL" id="KPU44104.1"/>
    </source>
</evidence>
<dbReference type="InterPro" id="IPR025642">
    <property type="entry name" value="DUF4342"/>
</dbReference>
<organism evidence="3 4">
    <name type="scientific">Oxobacter pfennigii</name>
    <dbReference type="NCBI Taxonomy" id="36849"/>
    <lineage>
        <taxon>Bacteria</taxon>
        <taxon>Bacillati</taxon>
        <taxon>Bacillota</taxon>
        <taxon>Clostridia</taxon>
        <taxon>Eubacteriales</taxon>
        <taxon>Clostridiaceae</taxon>
        <taxon>Oxobacter</taxon>
    </lineage>
</organism>
<comment type="caution">
    <text evidence="3">The sequence shown here is derived from an EMBL/GenBank/DDBJ whole genome shotgun (WGS) entry which is preliminary data.</text>
</comment>
<keyword evidence="1" id="KW-0812">Transmembrane</keyword>
<dbReference type="AlphaFoldDB" id="A0A0N8NT82"/>
<dbReference type="OrthoDB" id="129626at2"/>
<name>A0A0N8NT82_9CLOT</name>
<accession>A0A0N8NT82</accession>
<reference evidence="3 4" key="1">
    <citation type="submission" date="2015-09" db="EMBL/GenBank/DDBJ databases">
        <title>Genome sequence of Oxobacter pfennigii DSM 3222.</title>
        <authorList>
            <person name="Poehlein A."/>
            <person name="Bengelsdorf F.R."/>
            <person name="Schiel-Bengelsdorf B."/>
            <person name="Duerre P."/>
            <person name="Daniel R."/>
        </authorList>
    </citation>
    <scope>NUCLEOTIDE SEQUENCE [LARGE SCALE GENOMIC DNA]</scope>
    <source>
        <strain evidence="3 4">DSM 3222</strain>
    </source>
</reference>
<feature type="transmembrane region" description="Helical" evidence="1">
    <location>
        <begin position="82"/>
        <end position="115"/>
    </location>
</feature>
<feature type="domain" description="DUF4342" evidence="2">
    <location>
        <begin position="45"/>
        <end position="124"/>
    </location>
</feature>
<dbReference type="Pfam" id="PF14242">
    <property type="entry name" value="DUF4342"/>
    <property type="match status" value="1"/>
</dbReference>
<dbReference type="PATRIC" id="fig|36849.3.peg.2395"/>
<proteinExistence type="predicted"/>
<gene>
    <name evidence="3" type="ORF">OXPF_22710</name>
</gene>
<keyword evidence="1" id="KW-0472">Membrane</keyword>
<protein>
    <submittedName>
        <fullName evidence="3">Nascent polypeptide-associated complex protein</fullName>
    </submittedName>
</protein>
<keyword evidence="1" id="KW-1133">Transmembrane helix</keyword>
<dbReference type="SUPFAM" id="SSF46934">
    <property type="entry name" value="UBA-like"/>
    <property type="match status" value="1"/>
</dbReference>
<evidence type="ECO:0000313" key="4">
    <source>
        <dbReference type="Proteomes" id="UP000050326"/>
    </source>
</evidence>
<dbReference type="InterPro" id="IPR009060">
    <property type="entry name" value="UBA-like_sf"/>
</dbReference>
<dbReference type="STRING" id="36849.OXPF_22710"/>
<evidence type="ECO:0000259" key="2">
    <source>
        <dbReference type="Pfam" id="PF14242"/>
    </source>
</evidence>
<evidence type="ECO:0000256" key="1">
    <source>
        <dbReference type="SAM" id="Phobius"/>
    </source>
</evidence>
<dbReference type="CDD" id="cd14360">
    <property type="entry name" value="UBA_NAC_like_bac"/>
    <property type="match status" value="1"/>
</dbReference>
<keyword evidence="4" id="KW-1185">Reference proteome</keyword>
<dbReference type="RefSeq" id="WP_054875303.1">
    <property type="nucleotide sequence ID" value="NZ_LKET01000032.1"/>
</dbReference>
<dbReference type="Gene3D" id="1.10.8.10">
    <property type="entry name" value="DNA helicase RuvA subunit, C-terminal domain"/>
    <property type="match status" value="1"/>
</dbReference>
<dbReference type="Proteomes" id="UP000050326">
    <property type="component" value="Unassembled WGS sequence"/>
</dbReference>